<dbReference type="NCBIfam" id="TIGR03074">
    <property type="entry name" value="PQQ_membr_DH"/>
    <property type="match status" value="1"/>
</dbReference>
<evidence type="ECO:0000256" key="3">
    <source>
        <dbReference type="ARBA" id="ARBA00023002"/>
    </source>
</evidence>
<comment type="cofactor">
    <cofactor evidence="1">
        <name>pyrroloquinoline quinone</name>
        <dbReference type="ChEBI" id="CHEBI:58442"/>
    </cofactor>
</comment>
<dbReference type="EMBL" id="JTDN01000001">
    <property type="protein sequence ID" value="KHL26563.1"/>
    <property type="molecule type" value="Genomic_DNA"/>
</dbReference>
<dbReference type="AlphaFoldDB" id="A0A0B2BY84"/>
<evidence type="ECO:0000256" key="2">
    <source>
        <dbReference type="ARBA" id="ARBA00008156"/>
    </source>
</evidence>
<keyword evidence="5" id="KW-1133">Transmembrane helix</keyword>
<name>A0A0B2BY84_9SPHN</name>
<sequence length="796" mass="85105">MTRVPWSAIALGVVIGIIGVVLAIGGVWLAVLGGSLYYLITGGAMTVSGWWLLKGQRRGGWLYAGIVAVTVLWAFWETGGLAWALVPRVIAPLVLLFLLIPVMAMLTARPDRWRMAGVTAGILLLACVGGGFAFTHGYDTPPTGPLPASRAPGMTDPSLVATGGDWPAYGGTNAARRYSPLTQITPENVGGLERAWLIHTRDLPSSVAEGTYGAENTPLKIGDTLYICTPKNIMLALDASTGAERWRHDPNVPDENIPYTAACRGVVYYQAPGLAADAPCATRIIEGTLDARLIAVDARTGRRCPGFGQNGQTSITTGMGDVPPGYVSITSPPTLVRGVLVVGHQVLDGQDRWAPSGVIQGFDAVTGELRWAWDMVNPQWDGLPPAGQTFARGTPNMWTTASGDEQLGLVYLPMGNSAGDYYSKSRRPAENAYATSIVAMDVATGKPRWSFQAVKKDVWDYDFGGQATLIDWPAANGGAAVPALLVPSKQGDIYVLDRRTGRALTPIGQIRVPGGGVEPDQRSPTQIVSLWHTLRKEPLTERDMWGMSPIDQMVCRIQYRRASYQGFFTPPESGQHSITYPGYNGGTDWGGVAVDPARGIIVANYNDMPNYTTLVPREEADKRGWAPRDQARGDIGGAEGAGDPQANTPFAVDVNAGWRLPFTGMLCKQPPYGGIRAIDMRTGKTLWDRALGEARTNGPFGVPSMLPVRIGTPNNGGAVVTASGLVFIAAATDNLIRAIDLDTGKVLWQDVLPAGGQATPTVYEQNGRQYVVIYAGGHHFMETPVGDEVIAYALPQ</sequence>
<feature type="region of interest" description="Disordered" evidence="4">
    <location>
        <begin position="622"/>
        <end position="647"/>
    </location>
</feature>
<dbReference type="InterPro" id="IPR011047">
    <property type="entry name" value="Quinoprotein_ADH-like_sf"/>
</dbReference>
<reference evidence="7 8" key="1">
    <citation type="submission" date="2014-11" db="EMBL/GenBank/DDBJ databases">
        <title>Draft genome sequence of Kirrobacter mercurialis.</title>
        <authorList>
            <person name="Coil D.A."/>
            <person name="Eisen J.A."/>
        </authorList>
    </citation>
    <scope>NUCLEOTIDE SEQUENCE [LARGE SCALE GENOMIC DNA]</scope>
    <source>
        <strain evidence="7 8">Coronado</strain>
    </source>
</reference>
<protein>
    <submittedName>
        <fullName evidence="7">Glucose dehydrogenase</fullName>
    </submittedName>
</protein>
<feature type="transmembrane region" description="Helical" evidence="5">
    <location>
        <begin position="7"/>
        <end position="30"/>
    </location>
</feature>
<feature type="domain" description="Pyrrolo-quinoline quinone repeat" evidence="6">
    <location>
        <begin position="166"/>
        <end position="771"/>
    </location>
</feature>
<dbReference type="GO" id="GO:0048038">
    <property type="term" value="F:quinone binding"/>
    <property type="evidence" value="ECO:0007669"/>
    <property type="project" value="InterPro"/>
</dbReference>
<dbReference type="SMART" id="SM00564">
    <property type="entry name" value="PQQ"/>
    <property type="match status" value="3"/>
</dbReference>
<comment type="caution">
    <text evidence="7">The sequence shown here is derived from an EMBL/GenBank/DDBJ whole genome shotgun (WGS) entry which is preliminary data.</text>
</comment>
<feature type="transmembrane region" description="Helical" evidence="5">
    <location>
        <begin position="36"/>
        <end position="53"/>
    </location>
</feature>
<proteinExistence type="inferred from homology"/>
<dbReference type="SUPFAM" id="SSF50998">
    <property type="entry name" value="Quinoprotein alcohol dehydrogenase-like"/>
    <property type="match status" value="1"/>
</dbReference>
<keyword evidence="5" id="KW-0812">Transmembrane</keyword>
<comment type="similarity">
    <text evidence="2">Belongs to the bacterial PQQ dehydrogenase family.</text>
</comment>
<dbReference type="STRING" id="1572751.PK98_09290"/>
<dbReference type="Gene3D" id="2.140.10.10">
    <property type="entry name" value="Quinoprotein alcohol dehydrogenase-like superfamily"/>
    <property type="match status" value="2"/>
</dbReference>
<evidence type="ECO:0000256" key="4">
    <source>
        <dbReference type="SAM" id="MobiDB-lite"/>
    </source>
</evidence>
<dbReference type="GO" id="GO:0008876">
    <property type="term" value="F:quinoprotein glucose dehydrogenase activity"/>
    <property type="evidence" value="ECO:0007669"/>
    <property type="project" value="TreeGrafter"/>
</dbReference>
<feature type="transmembrane region" description="Helical" evidence="5">
    <location>
        <begin position="60"/>
        <end position="76"/>
    </location>
</feature>
<dbReference type="CDD" id="cd10280">
    <property type="entry name" value="PQQ_mGDH"/>
    <property type="match status" value="1"/>
</dbReference>
<dbReference type="PANTHER" id="PTHR32303">
    <property type="entry name" value="QUINOPROTEIN ALCOHOL DEHYDROGENASE (CYTOCHROME C)"/>
    <property type="match status" value="1"/>
</dbReference>
<dbReference type="RefSeq" id="WP_039095952.1">
    <property type="nucleotide sequence ID" value="NZ_JTDN01000001.1"/>
</dbReference>
<dbReference type="OrthoDB" id="9794322at2"/>
<accession>A0A0B2BY84</accession>
<evidence type="ECO:0000313" key="8">
    <source>
        <dbReference type="Proteomes" id="UP000030988"/>
    </source>
</evidence>
<dbReference type="GO" id="GO:0016020">
    <property type="term" value="C:membrane"/>
    <property type="evidence" value="ECO:0007669"/>
    <property type="project" value="InterPro"/>
</dbReference>
<evidence type="ECO:0000313" key="7">
    <source>
        <dbReference type="EMBL" id="KHL26563.1"/>
    </source>
</evidence>
<feature type="compositionally biased region" description="Basic and acidic residues" evidence="4">
    <location>
        <begin position="622"/>
        <end position="632"/>
    </location>
</feature>
<feature type="transmembrane region" description="Helical" evidence="5">
    <location>
        <begin position="118"/>
        <end position="138"/>
    </location>
</feature>
<organism evidence="7 8">
    <name type="scientific">Croceibacterium mercuriale</name>
    <dbReference type="NCBI Taxonomy" id="1572751"/>
    <lineage>
        <taxon>Bacteria</taxon>
        <taxon>Pseudomonadati</taxon>
        <taxon>Pseudomonadota</taxon>
        <taxon>Alphaproteobacteria</taxon>
        <taxon>Sphingomonadales</taxon>
        <taxon>Erythrobacteraceae</taxon>
        <taxon>Croceibacterium</taxon>
    </lineage>
</organism>
<dbReference type="Proteomes" id="UP000030988">
    <property type="component" value="Unassembled WGS sequence"/>
</dbReference>
<dbReference type="PANTHER" id="PTHR32303:SF4">
    <property type="entry name" value="QUINOPROTEIN GLUCOSE DEHYDROGENASE"/>
    <property type="match status" value="1"/>
</dbReference>
<evidence type="ECO:0000256" key="5">
    <source>
        <dbReference type="SAM" id="Phobius"/>
    </source>
</evidence>
<keyword evidence="8" id="KW-1185">Reference proteome</keyword>
<dbReference type="InterPro" id="IPR017511">
    <property type="entry name" value="PQQ_mDH"/>
</dbReference>
<gene>
    <name evidence="7" type="ORF">PK98_09290</name>
</gene>
<evidence type="ECO:0000256" key="1">
    <source>
        <dbReference type="ARBA" id="ARBA00001931"/>
    </source>
</evidence>
<dbReference type="Pfam" id="PF01011">
    <property type="entry name" value="PQQ"/>
    <property type="match status" value="1"/>
</dbReference>
<dbReference type="InterPro" id="IPR018391">
    <property type="entry name" value="PQQ_b-propeller_rpt"/>
</dbReference>
<feature type="transmembrane region" description="Helical" evidence="5">
    <location>
        <begin position="82"/>
        <end position="106"/>
    </location>
</feature>
<keyword evidence="3" id="KW-0560">Oxidoreductase</keyword>
<keyword evidence="5" id="KW-0472">Membrane</keyword>
<dbReference type="InterPro" id="IPR002372">
    <property type="entry name" value="PQQ_rpt_dom"/>
</dbReference>
<evidence type="ECO:0000259" key="6">
    <source>
        <dbReference type="Pfam" id="PF01011"/>
    </source>
</evidence>